<dbReference type="EMBL" id="RXIC02000021">
    <property type="protein sequence ID" value="KAB1219990.1"/>
    <property type="molecule type" value="Genomic_DNA"/>
</dbReference>
<keyword evidence="3 6" id="KW-0812">Transmembrane</keyword>
<name>A0A6A1WB05_9ROSI</name>
<feature type="transmembrane region" description="Helical" evidence="6">
    <location>
        <begin position="164"/>
        <end position="181"/>
    </location>
</feature>
<dbReference type="InterPro" id="IPR002528">
    <property type="entry name" value="MATE_fam"/>
</dbReference>
<keyword evidence="8" id="KW-1185">Reference proteome</keyword>
<protein>
    <recommendedName>
        <fullName evidence="6">Protein DETOXIFICATION</fullName>
    </recommendedName>
    <alternativeName>
        <fullName evidence="6">Multidrug and toxic compound extrusion protein</fullName>
    </alternativeName>
</protein>
<feature type="transmembrane region" description="Helical" evidence="6">
    <location>
        <begin position="268"/>
        <end position="293"/>
    </location>
</feature>
<comment type="caution">
    <text evidence="7">The sequence shown here is derived from an EMBL/GenBank/DDBJ whole genome shotgun (WGS) entry which is preliminary data.</text>
</comment>
<evidence type="ECO:0000313" key="8">
    <source>
        <dbReference type="Proteomes" id="UP000516437"/>
    </source>
</evidence>
<feature type="transmembrane region" description="Helical" evidence="6">
    <location>
        <begin position="357"/>
        <end position="383"/>
    </location>
</feature>
<dbReference type="InterPro" id="IPR045069">
    <property type="entry name" value="MATE_euk"/>
</dbReference>
<comment type="subcellular location">
    <subcellularLocation>
        <location evidence="1">Membrane</location>
        <topology evidence="1">Multi-pass membrane protein</topology>
    </subcellularLocation>
</comment>
<evidence type="ECO:0000313" key="7">
    <source>
        <dbReference type="EMBL" id="KAB1219990.1"/>
    </source>
</evidence>
<dbReference type="Proteomes" id="UP000516437">
    <property type="component" value="Chromosome 3"/>
</dbReference>
<evidence type="ECO:0000256" key="2">
    <source>
        <dbReference type="ARBA" id="ARBA00010199"/>
    </source>
</evidence>
<dbReference type="OrthoDB" id="2126698at2759"/>
<feature type="transmembrane region" description="Helical" evidence="6">
    <location>
        <begin position="313"/>
        <end position="336"/>
    </location>
</feature>
<dbReference type="GO" id="GO:0015297">
    <property type="term" value="F:antiporter activity"/>
    <property type="evidence" value="ECO:0007669"/>
    <property type="project" value="InterPro"/>
</dbReference>
<evidence type="ECO:0000256" key="3">
    <source>
        <dbReference type="ARBA" id="ARBA00022692"/>
    </source>
</evidence>
<dbReference type="GO" id="GO:0042910">
    <property type="term" value="F:xenobiotic transmembrane transporter activity"/>
    <property type="evidence" value="ECO:0007669"/>
    <property type="project" value="InterPro"/>
</dbReference>
<feature type="transmembrane region" description="Helical" evidence="6">
    <location>
        <begin position="127"/>
        <end position="144"/>
    </location>
</feature>
<feature type="transmembrane region" description="Helical" evidence="6">
    <location>
        <begin position="78"/>
        <end position="106"/>
    </location>
</feature>
<evidence type="ECO:0000256" key="6">
    <source>
        <dbReference type="RuleBase" id="RU004914"/>
    </source>
</evidence>
<gene>
    <name evidence="7" type="ORF">CJ030_MR3G020097</name>
</gene>
<dbReference type="GO" id="GO:1990961">
    <property type="term" value="P:xenobiotic detoxification by transmembrane export across the plasma membrane"/>
    <property type="evidence" value="ECO:0007669"/>
    <property type="project" value="InterPro"/>
</dbReference>
<feature type="transmembrane region" description="Helical" evidence="6">
    <location>
        <begin position="231"/>
        <end position="256"/>
    </location>
</feature>
<sequence length="469" mass="50916">MGSSINGDREDLDLPLLPESSIKDLPEDPEIKDLASRLWVESKKLWHIVAPAIFSRIVNFSMNVITQAFAGHLGDVELAAVSIALNVIVGFSFGLLLGMASALETLCGQAFGAKRYPMMGIYLQRSLIVLFLCCILLLPLYVFAGPIVKLLGLPDEVADETGVVALWIIPLQFGFAFLFPVQRFLQSQLKTYALAWVSVVGLGVNLLTSWLFVYVFDFGLVGAVVALDISWWVLVICLYGYAMCGGCPLSWTGCSLQAFSGLWEFMKLAAASGVMLCIYLVGWEFMISLGFFAGTGVRVANELGAGNGKGAKFATIVSVSYSLMIGVFFCAIILAFHDKLAYIFTSSSAVVEAVDKMSYLLGVAILLNSVQPVLSGVAVGSGWQSTVAYINFGCYYISGLPLGVLIGFVFNMGLMGIWSGMIFGGTAIQTLILAVITIRTDWEKQAEQAKTRVIKWSDPQRDDQPEVQH</sequence>
<feature type="transmembrane region" description="Helical" evidence="6">
    <location>
        <begin position="389"/>
        <end position="410"/>
    </location>
</feature>
<evidence type="ECO:0000256" key="5">
    <source>
        <dbReference type="ARBA" id="ARBA00023136"/>
    </source>
</evidence>
<comment type="similarity">
    <text evidence="2 6">Belongs to the multi antimicrobial extrusion (MATE) (TC 2.A.66.1) family.</text>
</comment>
<reference evidence="7 8" key="1">
    <citation type="journal article" date="2019" name="Plant Biotechnol. J.">
        <title>The red bayberry genome and genetic basis of sex determination.</title>
        <authorList>
            <person name="Jia H.M."/>
            <person name="Jia H.J."/>
            <person name="Cai Q.L."/>
            <person name="Wang Y."/>
            <person name="Zhao H.B."/>
            <person name="Yang W.F."/>
            <person name="Wang G.Y."/>
            <person name="Li Y.H."/>
            <person name="Zhan D.L."/>
            <person name="Shen Y.T."/>
            <person name="Niu Q.F."/>
            <person name="Chang L."/>
            <person name="Qiu J."/>
            <person name="Zhao L."/>
            <person name="Xie H.B."/>
            <person name="Fu W.Y."/>
            <person name="Jin J."/>
            <person name="Li X.W."/>
            <person name="Jiao Y."/>
            <person name="Zhou C.C."/>
            <person name="Tu T."/>
            <person name="Chai C.Y."/>
            <person name="Gao J.L."/>
            <person name="Fan L.J."/>
            <person name="van de Weg E."/>
            <person name="Wang J.Y."/>
            <person name="Gao Z.S."/>
        </authorList>
    </citation>
    <scope>NUCLEOTIDE SEQUENCE [LARGE SCALE GENOMIC DNA]</scope>
    <source>
        <tissue evidence="7">Leaves</tissue>
    </source>
</reference>
<feature type="transmembrane region" description="Helical" evidence="6">
    <location>
        <begin position="45"/>
        <end position="66"/>
    </location>
</feature>
<feature type="transmembrane region" description="Helical" evidence="6">
    <location>
        <begin position="193"/>
        <end position="216"/>
    </location>
</feature>
<organism evidence="7 8">
    <name type="scientific">Morella rubra</name>
    <name type="common">Chinese bayberry</name>
    <dbReference type="NCBI Taxonomy" id="262757"/>
    <lineage>
        <taxon>Eukaryota</taxon>
        <taxon>Viridiplantae</taxon>
        <taxon>Streptophyta</taxon>
        <taxon>Embryophyta</taxon>
        <taxon>Tracheophyta</taxon>
        <taxon>Spermatophyta</taxon>
        <taxon>Magnoliopsida</taxon>
        <taxon>eudicotyledons</taxon>
        <taxon>Gunneridae</taxon>
        <taxon>Pentapetalae</taxon>
        <taxon>rosids</taxon>
        <taxon>fabids</taxon>
        <taxon>Fagales</taxon>
        <taxon>Myricaceae</taxon>
        <taxon>Morella</taxon>
    </lineage>
</organism>
<keyword evidence="4 6" id="KW-1133">Transmembrane helix</keyword>
<keyword evidence="5 6" id="KW-0472">Membrane</keyword>
<dbReference type="GO" id="GO:0016020">
    <property type="term" value="C:membrane"/>
    <property type="evidence" value="ECO:0007669"/>
    <property type="project" value="UniProtKB-SubCell"/>
</dbReference>
<proteinExistence type="inferred from homology"/>
<dbReference type="CDD" id="cd13132">
    <property type="entry name" value="MATE_eukaryotic"/>
    <property type="match status" value="1"/>
</dbReference>
<dbReference type="Pfam" id="PF01554">
    <property type="entry name" value="MatE"/>
    <property type="match status" value="2"/>
</dbReference>
<evidence type="ECO:0000256" key="4">
    <source>
        <dbReference type="ARBA" id="ARBA00022989"/>
    </source>
</evidence>
<dbReference type="AlphaFoldDB" id="A0A6A1WB05"/>
<feature type="transmembrane region" description="Helical" evidence="6">
    <location>
        <begin position="417"/>
        <end position="438"/>
    </location>
</feature>
<evidence type="ECO:0000256" key="1">
    <source>
        <dbReference type="ARBA" id="ARBA00004141"/>
    </source>
</evidence>
<accession>A0A6A1WB05</accession>
<dbReference type="PANTHER" id="PTHR11206">
    <property type="entry name" value="MULTIDRUG RESISTANCE PROTEIN"/>
    <property type="match status" value="1"/>
</dbReference>